<evidence type="ECO:0000313" key="1">
    <source>
        <dbReference type="EMBL" id="KAI3797828.1"/>
    </source>
</evidence>
<organism evidence="1 2">
    <name type="scientific">Smallanthus sonchifolius</name>
    <dbReference type="NCBI Taxonomy" id="185202"/>
    <lineage>
        <taxon>Eukaryota</taxon>
        <taxon>Viridiplantae</taxon>
        <taxon>Streptophyta</taxon>
        <taxon>Embryophyta</taxon>
        <taxon>Tracheophyta</taxon>
        <taxon>Spermatophyta</taxon>
        <taxon>Magnoliopsida</taxon>
        <taxon>eudicotyledons</taxon>
        <taxon>Gunneridae</taxon>
        <taxon>Pentapetalae</taxon>
        <taxon>asterids</taxon>
        <taxon>campanulids</taxon>
        <taxon>Asterales</taxon>
        <taxon>Asteraceae</taxon>
        <taxon>Asteroideae</taxon>
        <taxon>Heliantheae alliance</taxon>
        <taxon>Millerieae</taxon>
        <taxon>Smallanthus</taxon>
    </lineage>
</organism>
<reference evidence="2" key="1">
    <citation type="journal article" date="2022" name="Mol. Ecol. Resour.">
        <title>The genomes of chicory, endive, great burdock and yacon provide insights into Asteraceae palaeo-polyploidization history and plant inulin production.</title>
        <authorList>
            <person name="Fan W."/>
            <person name="Wang S."/>
            <person name="Wang H."/>
            <person name="Wang A."/>
            <person name="Jiang F."/>
            <person name="Liu H."/>
            <person name="Zhao H."/>
            <person name="Xu D."/>
            <person name="Zhang Y."/>
        </authorList>
    </citation>
    <scope>NUCLEOTIDE SEQUENCE [LARGE SCALE GENOMIC DNA]</scope>
    <source>
        <strain evidence="2">cv. Yunnan</strain>
    </source>
</reference>
<accession>A0ACB9HPD8</accession>
<sequence>MRFQNAQSFEFKSDLRFTFVIKENISVDYHYHFQNTNYSQETVQIISQASNPHSRSNYYQLIKELDPPIISKVSEGLEQPESQQKPPEANLAIAGTPFYRSLSIPFCLRLTRAYQEPLFYLYSLLATSPYQSTMCYEQSYMSRPDDSAIGRGVTMKFFDAAYARKILMASSLATGAKTSS</sequence>
<gene>
    <name evidence="1" type="ORF">L1987_33092</name>
</gene>
<protein>
    <submittedName>
        <fullName evidence="1">Uncharacterized protein</fullName>
    </submittedName>
</protein>
<reference evidence="1 2" key="2">
    <citation type="journal article" date="2022" name="Mol. Ecol. Resour.">
        <title>The genomes of chicory, endive, great burdock and yacon provide insights into Asteraceae paleo-polyploidization history and plant inulin production.</title>
        <authorList>
            <person name="Fan W."/>
            <person name="Wang S."/>
            <person name="Wang H."/>
            <person name="Wang A."/>
            <person name="Jiang F."/>
            <person name="Liu H."/>
            <person name="Zhao H."/>
            <person name="Xu D."/>
            <person name="Zhang Y."/>
        </authorList>
    </citation>
    <scope>NUCLEOTIDE SEQUENCE [LARGE SCALE GENOMIC DNA]</scope>
    <source>
        <strain evidence="2">cv. Yunnan</strain>
        <tissue evidence="1">Leaves</tissue>
    </source>
</reference>
<dbReference type="EMBL" id="CM042028">
    <property type="protein sequence ID" value="KAI3797828.1"/>
    <property type="molecule type" value="Genomic_DNA"/>
</dbReference>
<evidence type="ECO:0000313" key="2">
    <source>
        <dbReference type="Proteomes" id="UP001056120"/>
    </source>
</evidence>
<proteinExistence type="predicted"/>
<dbReference type="Proteomes" id="UP001056120">
    <property type="component" value="Linkage Group LG11"/>
</dbReference>
<name>A0ACB9HPD8_9ASTR</name>
<comment type="caution">
    <text evidence="1">The sequence shown here is derived from an EMBL/GenBank/DDBJ whole genome shotgun (WGS) entry which is preliminary data.</text>
</comment>
<keyword evidence="2" id="KW-1185">Reference proteome</keyword>